<evidence type="ECO:0000313" key="3">
    <source>
        <dbReference type="Proteomes" id="UP000316426"/>
    </source>
</evidence>
<gene>
    <name evidence="2" type="ORF">Spa11_04790</name>
</gene>
<evidence type="ECO:0000313" key="2">
    <source>
        <dbReference type="EMBL" id="QDV72305.1"/>
    </source>
</evidence>
<proteinExistence type="predicted"/>
<dbReference type="KEGG" id="bmei:Spa11_04790"/>
<feature type="transmembrane region" description="Helical" evidence="1">
    <location>
        <begin position="21"/>
        <end position="46"/>
    </location>
</feature>
<keyword evidence="3" id="KW-1185">Reference proteome</keyword>
<reference evidence="2 3" key="1">
    <citation type="submission" date="2019-02" db="EMBL/GenBank/DDBJ databases">
        <title>Deep-cultivation of Planctomycetes and their phenomic and genomic characterization uncovers novel biology.</title>
        <authorList>
            <person name="Wiegand S."/>
            <person name="Jogler M."/>
            <person name="Boedeker C."/>
            <person name="Pinto D."/>
            <person name="Vollmers J."/>
            <person name="Rivas-Marin E."/>
            <person name="Kohn T."/>
            <person name="Peeters S.H."/>
            <person name="Heuer A."/>
            <person name="Rast P."/>
            <person name="Oberbeckmann S."/>
            <person name="Bunk B."/>
            <person name="Jeske O."/>
            <person name="Meyerdierks A."/>
            <person name="Storesund J.E."/>
            <person name="Kallscheuer N."/>
            <person name="Luecker S."/>
            <person name="Lage O.M."/>
            <person name="Pohl T."/>
            <person name="Merkel B.J."/>
            <person name="Hornburger P."/>
            <person name="Mueller R.-W."/>
            <person name="Bruemmer F."/>
            <person name="Labrenz M."/>
            <person name="Spormann A.M."/>
            <person name="Op den Camp H."/>
            <person name="Overmann J."/>
            <person name="Amann R."/>
            <person name="Jetten M.S.M."/>
            <person name="Mascher T."/>
            <person name="Medema M.H."/>
            <person name="Devos D.P."/>
            <person name="Kaster A.-K."/>
            <person name="Ovreas L."/>
            <person name="Rohde M."/>
            <person name="Galperin M.Y."/>
            <person name="Jogler C."/>
        </authorList>
    </citation>
    <scope>NUCLEOTIDE SEQUENCE [LARGE SCALE GENOMIC DNA]</scope>
    <source>
        <strain evidence="2 3">Spa11</strain>
    </source>
</reference>
<sequence>MRACPCQCRKNSTRRRWVSGVAWLAPTVALAVMPKCPACVVAYVAVLTGLGMSLTAAAYLRTGAIGVCLLALTWLVVAAIRRRLRRTASPAKHSTST</sequence>
<keyword evidence="1" id="KW-1133">Transmembrane helix</keyword>
<protein>
    <submittedName>
        <fullName evidence="2">Uncharacterized protein</fullName>
    </submittedName>
</protein>
<feature type="transmembrane region" description="Helical" evidence="1">
    <location>
        <begin position="58"/>
        <end position="80"/>
    </location>
</feature>
<organism evidence="2 3">
    <name type="scientific">Botrimarina mediterranea</name>
    <dbReference type="NCBI Taxonomy" id="2528022"/>
    <lineage>
        <taxon>Bacteria</taxon>
        <taxon>Pseudomonadati</taxon>
        <taxon>Planctomycetota</taxon>
        <taxon>Planctomycetia</taxon>
        <taxon>Pirellulales</taxon>
        <taxon>Lacipirellulaceae</taxon>
        <taxon>Botrimarina</taxon>
    </lineage>
</organism>
<keyword evidence="1" id="KW-0812">Transmembrane</keyword>
<accession>A0A518K3H9</accession>
<dbReference type="Proteomes" id="UP000316426">
    <property type="component" value="Chromosome"/>
</dbReference>
<keyword evidence="1" id="KW-0472">Membrane</keyword>
<dbReference type="EMBL" id="CP036349">
    <property type="protein sequence ID" value="QDV72305.1"/>
    <property type="molecule type" value="Genomic_DNA"/>
</dbReference>
<evidence type="ECO:0000256" key="1">
    <source>
        <dbReference type="SAM" id="Phobius"/>
    </source>
</evidence>
<dbReference type="AlphaFoldDB" id="A0A518K3H9"/>
<dbReference type="RefSeq" id="WP_145106649.1">
    <property type="nucleotide sequence ID" value="NZ_CP036349.1"/>
</dbReference>
<name>A0A518K3H9_9BACT</name>